<protein>
    <submittedName>
        <fullName evidence="4">Tyrosine-type recombinase/integrase</fullName>
    </submittedName>
</protein>
<keyword evidence="5" id="KW-1185">Reference proteome</keyword>
<evidence type="ECO:0000313" key="5">
    <source>
        <dbReference type="Proteomes" id="UP001596023"/>
    </source>
</evidence>
<dbReference type="Gene3D" id="1.10.150.130">
    <property type="match status" value="1"/>
</dbReference>
<keyword evidence="1" id="KW-0238">DNA-binding</keyword>
<dbReference type="Pfam" id="PF13102">
    <property type="entry name" value="Phage_int_SAM_5"/>
    <property type="match status" value="1"/>
</dbReference>
<evidence type="ECO:0000256" key="1">
    <source>
        <dbReference type="ARBA" id="ARBA00023125"/>
    </source>
</evidence>
<dbReference type="SUPFAM" id="SSF56349">
    <property type="entry name" value="DNA breaking-rejoining enzymes"/>
    <property type="match status" value="1"/>
</dbReference>
<dbReference type="InterPro" id="IPR011010">
    <property type="entry name" value="DNA_brk_join_enz"/>
</dbReference>
<evidence type="ECO:0000313" key="4">
    <source>
        <dbReference type="EMBL" id="MFC4674069.1"/>
    </source>
</evidence>
<evidence type="ECO:0000259" key="3">
    <source>
        <dbReference type="Pfam" id="PF13102"/>
    </source>
</evidence>
<dbReference type="InterPro" id="IPR025269">
    <property type="entry name" value="SAM-like_dom"/>
</dbReference>
<organism evidence="4 5">
    <name type="scientific">Dysgonomonas termitidis</name>
    <dbReference type="NCBI Taxonomy" id="1516126"/>
    <lineage>
        <taxon>Bacteria</taxon>
        <taxon>Pseudomonadati</taxon>
        <taxon>Bacteroidota</taxon>
        <taxon>Bacteroidia</taxon>
        <taxon>Bacteroidales</taxon>
        <taxon>Dysgonomonadaceae</taxon>
        <taxon>Dysgonomonas</taxon>
    </lineage>
</organism>
<comment type="caution">
    <text evidence="4">The sequence shown here is derived from an EMBL/GenBank/DDBJ whole genome shotgun (WGS) entry which is preliminary data.</text>
</comment>
<proteinExistence type="predicted"/>
<dbReference type="InterPro" id="IPR013762">
    <property type="entry name" value="Integrase-like_cat_sf"/>
</dbReference>
<dbReference type="Gene3D" id="1.10.443.10">
    <property type="entry name" value="Intergrase catalytic core"/>
    <property type="match status" value="1"/>
</dbReference>
<dbReference type="InterPro" id="IPR010998">
    <property type="entry name" value="Integrase_recombinase_N"/>
</dbReference>
<dbReference type="RefSeq" id="WP_379995987.1">
    <property type="nucleotide sequence ID" value="NZ_JBHSGN010000067.1"/>
</dbReference>
<sequence>MATFKAEVQNKRADGTYNVRIRVTHNRQIRRISTNLYVTTDDLTIKSLKIKNIKILKKTEFLVQECREVCNDLGFELFNTPIEDLVEKLKSRLQGGEKFYLDFMQYTRDKASGMKKGTGDTYLSVLNSLKRFTKRDSLDISEINTNFLREFERFIVTEPSQRGYNRKKPRKEPEAKGGRAVSKYLSCIRAIYNMAKDEFNDEERGIIKIPFYPFKKYKLKPIPKTRKRALPVASIQQIIDLPYEKEIVGGRTSLLNLAKDCFILSFALIGINSADMYHSGLPENNIITYNREKTESRRSDGAEMCVRIENCIMKLMDKYKDDKKLFRFHRHYVNPKIFNAAINKGLKRVGAQIGINNLEFYSARHSWATIARSSAVGIDKYTVHEGLNHAPDKDMKVTDIYIDRDWSVIWEANKKVLDLFDWLNIL</sequence>
<dbReference type="Proteomes" id="UP001596023">
    <property type="component" value="Unassembled WGS sequence"/>
</dbReference>
<dbReference type="EMBL" id="JBHSGN010000067">
    <property type="protein sequence ID" value="MFC4674069.1"/>
    <property type="molecule type" value="Genomic_DNA"/>
</dbReference>
<accession>A0ABV9KW73</accession>
<evidence type="ECO:0000256" key="2">
    <source>
        <dbReference type="ARBA" id="ARBA00023172"/>
    </source>
</evidence>
<keyword evidence="2" id="KW-0233">DNA recombination</keyword>
<gene>
    <name evidence="4" type="ORF">ACFO6W_10210</name>
</gene>
<feature type="domain" description="Phage integrase SAM-like" evidence="3">
    <location>
        <begin position="101"/>
        <end position="198"/>
    </location>
</feature>
<reference evidence="5" key="1">
    <citation type="journal article" date="2019" name="Int. J. Syst. Evol. Microbiol.">
        <title>The Global Catalogue of Microorganisms (GCM) 10K type strain sequencing project: providing services to taxonomists for standard genome sequencing and annotation.</title>
        <authorList>
            <consortium name="The Broad Institute Genomics Platform"/>
            <consortium name="The Broad Institute Genome Sequencing Center for Infectious Disease"/>
            <person name="Wu L."/>
            <person name="Ma J."/>
        </authorList>
    </citation>
    <scope>NUCLEOTIDE SEQUENCE [LARGE SCALE GENOMIC DNA]</scope>
    <source>
        <strain evidence="5">CCUG 66188</strain>
    </source>
</reference>
<name>A0ABV9KW73_9BACT</name>